<dbReference type="InterPro" id="IPR002577">
    <property type="entry name" value="HTH_HxlR"/>
</dbReference>
<evidence type="ECO:0000313" key="6">
    <source>
        <dbReference type="Proteomes" id="UP000186096"/>
    </source>
</evidence>
<keyword evidence="6" id="KW-1185">Reference proteome</keyword>
<dbReference type="PANTHER" id="PTHR33204:SF18">
    <property type="entry name" value="TRANSCRIPTIONAL REGULATORY PROTEIN"/>
    <property type="match status" value="1"/>
</dbReference>
<keyword evidence="1" id="KW-0805">Transcription regulation</keyword>
<gene>
    <name evidence="5" type="ORF">SAMN05421833_10672</name>
</gene>
<dbReference type="RefSeq" id="WP_076434380.1">
    <property type="nucleotide sequence ID" value="NZ_FTNI01000006.1"/>
</dbReference>
<dbReference type="SUPFAM" id="SSF46785">
    <property type="entry name" value="Winged helix' DNA-binding domain"/>
    <property type="match status" value="1"/>
</dbReference>
<dbReference type="PANTHER" id="PTHR33204">
    <property type="entry name" value="TRANSCRIPTIONAL REGULATOR, MARR FAMILY"/>
    <property type="match status" value="1"/>
</dbReference>
<dbReference type="Gene3D" id="1.10.10.10">
    <property type="entry name" value="Winged helix-like DNA-binding domain superfamily/Winged helix DNA-binding domain"/>
    <property type="match status" value="1"/>
</dbReference>
<dbReference type="PROSITE" id="PS51118">
    <property type="entry name" value="HTH_HXLR"/>
    <property type="match status" value="1"/>
</dbReference>
<protein>
    <submittedName>
        <fullName evidence="5">Transcriptional regulator, HxlR family</fullName>
    </submittedName>
</protein>
<evidence type="ECO:0000259" key="4">
    <source>
        <dbReference type="PROSITE" id="PS51118"/>
    </source>
</evidence>
<dbReference type="EMBL" id="FTNI01000006">
    <property type="protein sequence ID" value="SIR11783.1"/>
    <property type="molecule type" value="Genomic_DNA"/>
</dbReference>
<evidence type="ECO:0000256" key="1">
    <source>
        <dbReference type="ARBA" id="ARBA00023015"/>
    </source>
</evidence>
<evidence type="ECO:0000256" key="2">
    <source>
        <dbReference type="ARBA" id="ARBA00023125"/>
    </source>
</evidence>
<organism evidence="5 6">
    <name type="scientific">Microbispora rosea</name>
    <dbReference type="NCBI Taxonomy" id="58117"/>
    <lineage>
        <taxon>Bacteria</taxon>
        <taxon>Bacillati</taxon>
        <taxon>Actinomycetota</taxon>
        <taxon>Actinomycetes</taxon>
        <taxon>Streptosporangiales</taxon>
        <taxon>Streptosporangiaceae</taxon>
        <taxon>Microbispora</taxon>
    </lineage>
</organism>
<name>A0A1N6YB75_9ACTN</name>
<dbReference type="GO" id="GO:0003677">
    <property type="term" value="F:DNA binding"/>
    <property type="evidence" value="ECO:0007669"/>
    <property type="project" value="UniProtKB-KW"/>
</dbReference>
<dbReference type="Pfam" id="PF01638">
    <property type="entry name" value="HxlR"/>
    <property type="match status" value="1"/>
</dbReference>
<dbReference type="InterPro" id="IPR036390">
    <property type="entry name" value="WH_DNA-bd_sf"/>
</dbReference>
<reference evidence="6" key="1">
    <citation type="submission" date="2017-01" db="EMBL/GenBank/DDBJ databases">
        <authorList>
            <person name="Varghese N."/>
            <person name="Submissions S."/>
        </authorList>
    </citation>
    <scope>NUCLEOTIDE SEQUENCE [LARGE SCALE GENOMIC DNA]</scope>
    <source>
        <strain evidence="6">ATCC 12950</strain>
    </source>
</reference>
<dbReference type="Proteomes" id="UP000186096">
    <property type="component" value="Unassembled WGS sequence"/>
</dbReference>
<keyword evidence="3" id="KW-0804">Transcription</keyword>
<dbReference type="OrthoDB" id="3526217at2"/>
<keyword evidence="2" id="KW-0238">DNA-binding</keyword>
<evidence type="ECO:0000313" key="5">
    <source>
        <dbReference type="EMBL" id="SIR11783.1"/>
    </source>
</evidence>
<feature type="domain" description="HTH hxlR-type" evidence="4">
    <location>
        <begin position="12"/>
        <end position="111"/>
    </location>
</feature>
<evidence type="ECO:0000256" key="3">
    <source>
        <dbReference type="ARBA" id="ARBA00023163"/>
    </source>
</evidence>
<dbReference type="STRING" id="58117.SAMN05421833_10672"/>
<proteinExistence type="predicted"/>
<sequence>MTTTELPDSMTCSIERTVTLLGERWTPLILRELHAGVVRFADIQQRLGIATNLLTTRLATLAGAGVVEKRPYRDTGARTRYEYHLTDSGRDALVILGALQQWGDRHAPRLAGPTVERRDRRTGARLEVSFTDPEGRAVPLDAVTLVRTATHRPDDGGRAA</sequence>
<dbReference type="InterPro" id="IPR036388">
    <property type="entry name" value="WH-like_DNA-bd_sf"/>
</dbReference>
<dbReference type="AlphaFoldDB" id="A0A1N6YB75"/>
<accession>A0A1N6YB75</accession>